<evidence type="ECO:0000256" key="4">
    <source>
        <dbReference type="ARBA" id="ARBA00011666"/>
    </source>
</evidence>
<evidence type="ECO:0000256" key="11">
    <source>
        <dbReference type="ARBA" id="ARBA00052761"/>
    </source>
</evidence>
<dbReference type="AlphaFoldDB" id="A0A168NTN8"/>
<comment type="function">
    <text evidence="1 12">E2 component of the 2-oxoglutarate dehydrogenase (OGDH) complex which catalyzes the second step in the conversion of 2-oxoglutarate to succinyl-CoA and CO(2).</text>
</comment>
<comment type="similarity">
    <text evidence="3 12">Belongs to the 2-oxoacid dehydrogenase family.</text>
</comment>
<dbReference type="PROSITE" id="PS00189">
    <property type="entry name" value="LIPOYL"/>
    <property type="match status" value="1"/>
</dbReference>
<evidence type="ECO:0000256" key="13">
    <source>
        <dbReference type="SAM" id="MobiDB-lite"/>
    </source>
</evidence>
<dbReference type="InterPro" id="IPR011053">
    <property type="entry name" value="Single_hybrid_motif"/>
</dbReference>
<dbReference type="Gene3D" id="2.40.50.100">
    <property type="match status" value="1"/>
</dbReference>
<feature type="domain" description="Lipoyl-binding" evidence="14">
    <location>
        <begin position="1"/>
        <end position="76"/>
    </location>
</feature>
<evidence type="ECO:0000256" key="7">
    <source>
        <dbReference type="ARBA" id="ARBA00022532"/>
    </source>
</evidence>
<keyword evidence="8 12" id="KW-0808">Transferase</keyword>
<dbReference type="InterPro" id="IPR023213">
    <property type="entry name" value="CAT-like_dom_sf"/>
</dbReference>
<dbReference type="NCBIfam" id="TIGR01347">
    <property type="entry name" value="sucB"/>
    <property type="match status" value="1"/>
</dbReference>
<dbReference type="SUPFAM" id="SSF51230">
    <property type="entry name" value="Single hybrid motif"/>
    <property type="match status" value="1"/>
</dbReference>
<proteinExistence type="inferred from homology"/>
<dbReference type="Gene3D" id="3.30.559.10">
    <property type="entry name" value="Chloramphenicol acetyltransferase-like domain"/>
    <property type="match status" value="1"/>
</dbReference>
<evidence type="ECO:0000256" key="9">
    <source>
        <dbReference type="ARBA" id="ARBA00022823"/>
    </source>
</evidence>
<dbReference type="InterPro" id="IPR050537">
    <property type="entry name" value="2-oxoacid_dehydrogenase"/>
</dbReference>
<evidence type="ECO:0000259" key="15">
    <source>
        <dbReference type="PROSITE" id="PS51826"/>
    </source>
</evidence>
<evidence type="ECO:0000256" key="6">
    <source>
        <dbReference type="ARBA" id="ARBA00019511"/>
    </source>
</evidence>
<dbReference type="GO" id="GO:0004149">
    <property type="term" value="F:dihydrolipoyllysine-residue succinyltransferase activity"/>
    <property type="evidence" value="ECO:0007669"/>
    <property type="project" value="UniProtKB-UniRule"/>
</dbReference>
<keyword evidence="17" id="KW-1185">Reference proteome</keyword>
<keyword evidence="7 12" id="KW-0816">Tricarboxylic acid cycle</keyword>
<evidence type="ECO:0000256" key="1">
    <source>
        <dbReference type="ARBA" id="ARBA00004052"/>
    </source>
</evidence>
<evidence type="ECO:0000256" key="12">
    <source>
        <dbReference type="RuleBase" id="RU361138"/>
    </source>
</evidence>
<comment type="pathway">
    <text evidence="2 12">Amino-acid degradation; L-lysine degradation via saccharopine pathway; glutaryl-CoA from L-lysine: step 6/6.</text>
</comment>
<dbReference type="InterPro" id="IPR004167">
    <property type="entry name" value="PSBD"/>
</dbReference>
<dbReference type="RefSeq" id="WP_068527680.1">
    <property type="nucleotide sequence ID" value="NZ_LVJH01000002.1"/>
</dbReference>
<comment type="subunit">
    <text evidence="4">Forms a 24-polypeptide structural core with octahedral symmetry. Part of the 2-oxoglutarate dehydrogenase (OGDH) complex composed of E1 (2-oxoglutarate dehydrogenase), E2 (dihydrolipoamide succinyltransferase) and E3 (dihydrolipoamide dehydrogenase); the complex contains multiple copies of the three enzymatic components (E1, E2 and E3).</text>
</comment>
<dbReference type="CDD" id="cd06849">
    <property type="entry name" value="lipoyl_domain"/>
    <property type="match status" value="1"/>
</dbReference>
<keyword evidence="9 12" id="KW-0450">Lipoyl</keyword>
<dbReference type="Pfam" id="PF02817">
    <property type="entry name" value="E3_binding"/>
    <property type="match status" value="1"/>
</dbReference>
<feature type="compositionally biased region" description="Polar residues" evidence="13">
    <location>
        <begin position="169"/>
        <end position="181"/>
    </location>
</feature>
<dbReference type="InterPro" id="IPR001078">
    <property type="entry name" value="2-oxoacid_DH_actylTfrase"/>
</dbReference>
<dbReference type="GO" id="GO:0045252">
    <property type="term" value="C:oxoglutarate dehydrogenase complex"/>
    <property type="evidence" value="ECO:0007669"/>
    <property type="project" value="UniProtKB-UniRule"/>
</dbReference>
<dbReference type="SUPFAM" id="SSF47005">
    <property type="entry name" value="Peripheral subunit-binding domain of 2-oxo acid dehydrogenase complex"/>
    <property type="match status" value="1"/>
</dbReference>
<evidence type="ECO:0000313" key="16">
    <source>
        <dbReference type="EMBL" id="OAB46102.1"/>
    </source>
</evidence>
<evidence type="ECO:0000259" key="14">
    <source>
        <dbReference type="PROSITE" id="PS50968"/>
    </source>
</evidence>
<dbReference type="NCBIfam" id="NF004309">
    <property type="entry name" value="PRK05704.1"/>
    <property type="match status" value="1"/>
</dbReference>
<evidence type="ECO:0000313" key="17">
    <source>
        <dbReference type="Proteomes" id="UP000076967"/>
    </source>
</evidence>
<feature type="compositionally biased region" description="Basic and acidic residues" evidence="13">
    <location>
        <begin position="146"/>
        <end position="168"/>
    </location>
</feature>
<dbReference type="Pfam" id="PF00364">
    <property type="entry name" value="Biotin_lipoyl"/>
    <property type="match status" value="1"/>
</dbReference>
<dbReference type="STRING" id="494026.PGLA_01535"/>
<comment type="catalytic activity">
    <reaction evidence="11 12">
        <text>N(6)-[(R)-dihydrolipoyl]-L-lysyl-[protein] + succinyl-CoA = N(6)-[(R)-S(8)-succinyldihydrolipoyl]-L-lysyl-[protein] + CoA</text>
        <dbReference type="Rhea" id="RHEA:15213"/>
        <dbReference type="Rhea" id="RHEA-COMP:10475"/>
        <dbReference type="Rhea" id="RHEA-COMP:20092"/>
        <dbReference type="ChEBI" id="CHEBI:57287"/>
        <dbReference type="ChEBI" id="CHEBI:57292"/>
        <dbReference type="ChEBI" id="CHEBI:83100"/>
        <dbReference type="ChEBI" id="CHEBI:83120"/>
        <dbReference type="EC" id="2.3.1.61"/>
    </reaction>
</comment>
<comment type="cofactor">
    <cofactor evidence="12">
        <name>(R)-lipoate</name>
        <dbReference type="ChEBI" id="CHEBI:83088"/>
    </cofactor>
    <text evidence="12">Binds 1 lipoyl cofactor covalently.</text>
</comment>
<dbReference type="GO" id="GO:0033512">
    <property type="term" value="P:L-lysine catabolic process to acetyl-CoA via saccharopine"/>
    <property type="evidence" value="ECO:0007669"/>
    <property type="project" value="UniProtKB-UniRule"/>
</dbReference>
<dbReference type="InterPro" id="IPR003016">
    <property type="entry name" value="2-oxoA_DH_lipoyl-BS"/>
</dbReference>
<dbReference type="GO" id="GO:0005829">
    <property type="term" value="C:cytosol"/>
    <property type="evidence" value="ECO:0007669"/>
    <property type="project" value="TreeGrafter"/>
</dbReference>
<reference evidence="16 17" key="1">
    <citation type="submission" date="2016-03" db="EMBL/GenBank/DDBJ databases">
        <title>Draft genome sequence of Paenibacillus glacialis DSM 22343.</title>
        <authorList>
            <person name="Shin S.-K."/>
            <person name="Yi H."/>
        </authorList>
    </citation>
    <scope>NUCLEOTIDE SEQUENCE [LARGE SCALE GENOMIC DNA]</scope>
    <source>
        <strain evidence="16 17">DSM 22343</strain>
    </source>
</reference>
<sequence length="435" mass="47734">MNNITVPAMGESITEGTIYKWHVKEGDPVSLGDVLLELETDKVNLEISAEQDGLLEKILRQEGDTVQIGEVIGRIQSGGEAANVGNNSSKEPAQVEVKKQPAVEQKASAVATITRPEQPSASESAAFLAASPSARKLARERGIDLEQVQERDTKGRIYQENVRNHSEASNDQVKPSSNGQDKVNKVSPPAVVANKQELVENSKPTVRERMSRRRATIAKRLVEAQRTAAMLTTFNEVDMTAILDIRKRRKQAFQEKHDVGLGFMSFFTKAVVGALKKFPLLNAEIDGEDIVVKKYYDIGIAVSAKEGLVVPVVRDAERLGFAEIERQIGELAGKARTNTLNISELQGGTFTITNGGIFGSLLSTPILNTPQVGILGMHKIQLRPIAIDQEKMENRPMMYIALSYDHRIVDGSEAVRFLVAVKEMLEDPESLLLEG</sequence>
<protein>
    <recommendedName>
        <fullName evidence="6 12">Dihydrolipoyllysine-residue succinyltransferase component of 2-oxoglutarate dehydrogenase complex</fullName>
        <ecNumber evidence="5 12">2.3.1.61</ecNumber>
    </recommendedName>
    <alternativeName>
        <fullName evidence="12">2-oxoglutarate dehydrogenase complex component E2</fullName>
    </alternativeName>
</protein>
<dbReference type="PROSITE" id="PS50968">
    <property type="entry name" value="BIOTINYL_LIPOYL"/>
    <property type="match status" value="1"/>
</dbReference>
<dbReference type="Gene3D" id="4.10.320.10">
    <property type="entry name" value="E3-binding domain"/>
    <property type="match status" value="1"/>
</dbReference>
<gene>
    <name evidence="16" type="ORF">PGLA_01535</name>
</gene>
<evidence type="ECO:0000256" key="2">
    <source>
        <dbReference type="ARBA" id="ARBA00005145"/>
    </source>
</evidence>
<dbReference type="Pfam" id="PF00198">
    <property type="entry name" value="2-oxoacid_dh"/>
    <property type="match status" value="1"/>
</dbReference>
<dbReference type="InterPro" id="IPR000089">
    <property type="entry name" value="Biotin_lipoyl"/>
</dbReference>
<dbReference type="GO" id="GO:0006099">
    <property type="term" value="P:tricarboxylic acid cycle"/>
    <property type="evidence" value="ECO:0007669"/>
    <property type="project" value="UniProtKB-UniRule"/>
</dbReference>
<dbReference type="OrthoDB" id="9805770at2"/>
<keyword evidence="10 12" id="KW-0012">Acyltransferase</keyword>
<evidence type="ECO:0000256" key="10">
    <source>
        <dbReference type="ARBA" id="ARBA00023315"/>
    </source>
</evidence>
<dbReference type="InterPro" id="IPR036625">
    <property type="entry name" value="E3-bd_dom_sf"/>
</dbReference>
<feature type="region of interest" description="Disordered" evidence="13">
    <location>
        <begin position="146"/>
        <end position="185"/>
    </location>
</feature>
<evidence type="ECO:0000256" key="3">
    <source>
        <dbReference type="ARBA" id="ARBA00007317"/>
    </source>
</evidence>
<feature type="region of interest" description="Disordered" evidence="13">
    <location>
        <begin position="82"/>
        <end position="101"/>
    </location>
</feature>
<dbReference type="PROSITE" id="PS51826">
    <property type="entry name" value="PSBD"/>
    <property type="match status" value="1"/>
</dbReference>
<dbReference type="UniPathway" id="UPA00868">
    <property type="reaction ID" value="UER00840"/>
</dbReference>
<dbReference type="FunFam" id="3.30.559.10:FF:000007">
    <property type="entry name" value="Dihydrolipoamide acetyltransferase component of pyruvate dehydrogenase complex"/>
    <property type="match status" value="1"/>
</dbReference>
<comment type="caution">
    <text evidence="16">The sequence shown here is derived from an EMBL/GenBank/DDBJ whole genome shotgun (WGS) entry which is preliminary data.</text>
</comment>
<dbReference type="PANTHER" id="PTHR43416">
    <property type="entry name" value="DIHYDROLIPOYLLYSINE-RESIDUE SUCCINYLTRANSFERASE COMPONENT OF 2-OXOGLUTARATE DEHYDROGENASE COMPLEX, MITOCHONDRIAL-RELATED"/>
    <property type="match status" value="1"/>
</dbReference>
<dbReference type="SUPFAM" id="SSF52777">
    <property type="entry name" value="CoA-dependent acyltransferases"/>
    <property type="match status" value="1"/>
</dbReference>
<feature type="domain" description="Peripheral subunit-binding (PSBD)" evidence="15">
    <location>
        <begin position="129"/>
        <end position="166"/>
    </location>
</feature>
<evidence type="ECO:0000256" key="5">
    <source>
        <dbReference type="ARBA" id="ARBA00012945"/>
    </source>
</evidence>
<dbReference type="EC" id="2.3.1.61" evidence="5 12"/>
<dbReference type="PANTHER" id="PTHR43416:SF5">
    <property type="entry name" value="DIHYDROLIPOYLLYSINE-RESIDUE SUCCINYLTRANSFERASE COMPONENT OF 2-OXOGLUTARATE DEHYDROGENASE COMPLEX, MITOCHONDRIAL"/>
    <property type="match status" value="1"/>
</dbReference>
<accession>A0A168NTN8</accession>
<name>A0A168NTN8_9BACL</name>
<dbReference type="Proteomes" id="UP000076967">
    <property type="component" value="Unassembled WGS sequence"/>
</dbReference>
<dbReference type="EMBL" id="LVJH01000002">
    <property type="protein sequence ID" value="OAB46102.1"/>
    <property type="molecule type" value="Genomic_DNA"/>
</dbReference>
<dbReference type="InterPro" id="IPR006255">
    <property type="entry name" value="SucB"/>
</dbReference>
<evidence type="ECO:0000256" key="8">
    <source>
        <dbReference type="ARBA" id="ARBA00022679"/>
    </source>
</evidence>
<organism evidence="16 17">
    <name type="scientific">Paenibacillus glacialis</name>
    <dbReference type="NCBI Taxonomy" id="494026"/>
    <lineage>
        <taxon>Bacteria</taxon>
        <taxon>Bacillati</taxon>
        <taxon>Bacillota</taxon>
        <taxon>Bacilli</taxon>
        <taxon>Bacillales</taxon>
        <taxon>Paenibacillaceae</taxon>
        <taxon>Paenibacillus</taxon>
    </lineage>
</organism>